<evidence type="ECO:0000256" key="1">
    <source>
        <dbReference type="PROSITE-ProRule" id="PRU00169"/>
    </source>
</evidence>
<dbReference type="SUPFAM" id="SSF52172">
    <property type="entry name" value="CheY-like"/>
    <property type="match status" value="1"/>
</dbReference>
<evidence type="ECO:0000259" key="2">
    <source>
        <dbReference type="PROSITE" id="PS50110"/>
    </source>
</evidence>
<organism evidence="4 5">
    <name type="scientific">Litoribrevibacter euphylliae</name>
    <dbReference type="NCBI Taxonomy" id="1834034"/>
    <lineage>
        <taxon>Bacteria</taxon>
        <taxon>Pseudomonadati</taxon>
        <taxon>Pseudomonadota</taxon>
        <taxon>Gammaproteobacteria</taxon>
        <taxon>Oceanospirillales</taxon>
        <taxon>Oceanospirillaceae</taxon>
        <taxon>Litoribrevibacter</taxon>
    </lineage>
</organism>
<keyword evidence="5" id="KW-1185">Reference proteome</keyword>
<dbReference type="PANTHER" id="PTHR45228:SF8">
    <property type="entry name" value="TWO-COMPONENT RESPONSE REGULATOR-RELATED"/>
    <property type="match status" value="1"/>
</dbReference>
<dbReference type="InterPro" id="IPR011006">
    <property type="entry name" value="CheY-like_superfamily"/>
</dbReference>
<evidence type="ECO:0000259" key="3">
    <source>
        <dbReference type="PROSITE" id="PS51832"/>
    </source>
</evidence>
<dbReference type="InterPro" id="IPR003607">
    <property type="entry name" value="HD/PDEase_dom"/>
</dbReference>
<feature type="domain" description="Response regulatory" evidence="2">
    <location>
        <begin position="16"/>
        <end position="131"/>
    </location>
</feature>
<dbReference type="RefSeq" id="WP_386720892.1">
    <property type="nucleotide sequence ID" value="NZ_JBHRSZ010000004.1"/>
</dbReference>
<accession>A0ABV7HGD7</accession>
<dbReference type="Gene3D" id="3.40.50.2300">
    <property type="match status" value="1"/>
</dbReference>
<dbReference type="Proteomes" id="UP001595476">
    <property type="component" value="Unassembled WGS sequence"/>
</dbReference>
<dbReference type="SMART" id="SM00448">
    <property type="entry name" value="REC"/>
    <property type="match status" value="1"/>
</dbReference>
<dbReference type="PROSITE" id="PS50110">
    <property type="entry name" value="RESPONSE_REGULATORY"/>
    <property type="match status" value="1"/>
</dbReference>
<reference evidence="5" key="1">
    <citation type="journal article" date="2019" name="Int. J. Syst. Evol. Microbiol.">
        <title>The Global Catalogue of Microorganisms (GCM) 10K type strain sequencing project: providing services to taxonomists for standard genome sequencing and annotation.</title>
        <authorList>
            <consortium name="The Broad Institute Genomics Platform"/>
            <consortium name="The Broad Institute Genome Sequencing Center for Infectious Disease"/>
            <person name="Wu L."/>
            <person name="Ma J."/>
        </authorList>
    </citation>
    <scope>NUCLEOTIDE SEQUENCE [LARGE SCALE GENOMIC DNA]</scope>
    <source>
        <strain evidence="5">KCTC 52438</strain>
    </source>
</reference>
<proteinExistence type="predicted"/>
<dbReference type="CDD" id="cd00077">
    <property type="entry name" value="HDc"/>
    <property type="match status" value="1"/>
</dbReference>
<dbReference type="SUPFAM" id="SSF109604">
    <property type="entry name" value="HD-domain/PDEase-like"/>
    <property type="match status" value="1"/>
</dbReference>
<protein>
    <submittedName>
        <fullName evidence="4">HD domain-containing phosphohydrolase</fullName>
    </submittedName>
</protein>
<dbReference type="InterPro" id="IPR037522">
    <property type="entry name" value="HD_GYP_dom"/>
</dbReference>
<gene>
    <name evidence="4" type="ORF">ACFOEK_11630</name>
</gene>
<keyword evidence="1" id="KW-0597">Phosphoprotein</keyword>
<feature type="domain" description="HD-GYP" evidence="3">
    <location>
        <begin position="186"/>
        <end position="382"/>
    </location>
</feature>
<dbReference type="Pfam" id="PF00072">
    <property type="entry name" value="Response_reg"/>
    <property type="match status" value="1"/>
</dbReference>
<dbReference type="PROSITE" id="PS51832">
    <property type="entry name" value="HD_GYP"/>
    <property type="match status" value="1"/>
</dbReference>
<dbReference type="InterPro" id="IPR001789">
    <property type="entry name" value="Sig_transdc_resp-reg_receiver"/>
</dbReference>
<feature type="modified residue" description="4-aspartylphosphate" evidence="1">
    <location>
        <position position="65"/>
    </location>
</feature>
<dbReference type="Gene3D" id="1.10.3210.10">
    <property type="entry name" value="Hypothetical protein af1432"/>
    <property type="match status" value="1"/>
</dbReference>
<dbReference type="InterPro" id="IPR052020">
    <property type="entry name" value="Cyclic_di-GMP/3'3'-cGAMP_PDE"/>
</dbReference>
<comment type="caution">
    <text evidence="4">The sequence shown here is derived from an EMBL/GenBank/DDBJ whole genome shotgun (WGS) entry which is preliminary data.</text>
</comment>
<name>A0ABV7HGD7_9GAMM</name>
<dbReference type="CDD" id="cd17569">
    <property type="entry name" value="REC_HupR-like"/>
    <property type="match status" value="1"/>
</dbReference>
<evidence type="ECO:0000313" key="5">
    <source>
        <dbReference type="Proteomes" id="UP001595476"/>
    </source>
</evidence>
<dbReference type="Pfam" id="PF13487">
    <property type="entry name" value="HD_5"/>
    <property type="match status" value="1"/>
</dbReference>
<dbReference type="EMBL" id="JBHRSZ010000004">
    <property type="protein sequence ID" value="MFC3151678.1"/>
    <property type="molecule type" value="Genomic_DNA"/>
</dbReference>
<sequence>MNSPAVNQVKTKAQENVLFVDDEPQILRALRRLFKKANFACYFAEGGPEALKLMEDTNIDLIVSDMRMPEMDGAEFLSIAREKYPSTKSILLTGHSDITSTIEALNKGGIYRYISKPWEDEDLKRTIEEALKVKRLERERNQLLVITHKQNKKLKSFNSELETQVQQRTQELNHTMELLDQSYSELIDSYDTFIRVFSTVVSSRFQVERQRPSMVAELAEEIAKDCDLPKHICKQISYAGLLHELGKITLPDEILMECESKLSDEQLKQYKKYPTIGSSILMGIKGLDDCSRYILEHMEDLDGTGYPNRLGREEISYGAKILRIARDFVGIQLSLIFEAPRDANGSFAYIKSRAGKIYESKLVNKLHKLVDKYDLCNLAPNESAMEVMALHPGMIAARDIVNNYGILLITKGRTITEKNIDQLATIETVEECKLRILIENSSIPEK</sequence>
<evidence type="ECO:0000313" key="4">
    <source>
        <dbReference type="EMBL" id="MFC3151678.1"/>
    </source>
</evidence>
<dbReference type="PANTHER" id="PTHR45228">
    <property type="entry name" value="CYCLIC DI-GMP PHOSPHODIESTERASE TM_0186-RELATED"/>
    <property type="match status" value="1"/>
</dbReference>